<feature type="transmembrane region" description="Helical" evidence="3">
    <location>
        <begin position="14"/>
        <end position="35"/>
    </location>
</feature>
<dbReference type="NCBIfam" id="NF033748">
    <property type="entry name" value="class_F_sortase"/>
    <property type="match status" value="1"/>
</dbReference>
<dbReference type="AlphaFoldDB" id="A0A852ZI39"/>
<dbReference type="CDD" id="cd05829">
    <property type="entry name" value="Sortase_F"/>
    <property type="match status" value="1"/>
</dbReference>
<evidence type="ECO:0000256" key="2">
    <source>
        <dbReference type="SAM" id="MobiDB-lite"/>
    </source>
</evidence>
<evidence type="ECO:0000313" key="4">
    <source>
        <dbReference type="EMBL" id="NYH91312.1"/>
    </source>
</evidence>
<evidence type="ECO:0008006" key="6">
    <source>
        <dbReference type="Google" id="ProtNLM"/>
    </source>
</evidence>
<keyword evidence="1" id="KW-0378">Hydrolase</keyword>
<comment type="caution">
    <text evidence="4">The sequence shown here is derived from an EMBL/GenBank/DDBJ whole genome shotgun (WGS) entry which is preliminary data.</text>
</comment>
<accession>A0A852ZI39</accession>
<keyword evidence="5" id="KW-1185">Reference proteome</keyword>
<dbReference type="InterPro" id="IPR023365">
    <property type="entry name" value="Sortase_dom-sf"/>
</dbReference>
<dbReference type="Gene3D" id="2.40.260.10">
    <property type="entry name" value="Sortase"/>
    <property type="match status" value="1"/>
</dbReference>
<dbReference type="GO" id="GO:0016787">
    <property type="term" value="F:hydrolase activity"/>
    <property type="evidence" value="ECO:0007669"/>
    <property type="project" value="UniProtKB-KW"/>
</dbReference>
<evidence type="ECO:0000313" key="5">
    <source>
        <dbReference type="Proteomes" id="UP000579605"/>
    </source>
</evidence>
<proteinExistence type="predicted"/>
<reference evidence="4 5" key="1">
    <citation type="submission" date="2020-07" db="EMBL/GenBank/DDBJ databases">
        <title>Sequencing the genomes of 1000 actinobacteria strains.</title>
        <authorList>
            <person name="Klenk H.-P."/>
        </authorList>
    </citation>
    <scope>NUCLEOTIDE SEQUENCE [LARGE SCALE GENOMIC DNA]</scope>
    <source>
        <strain evidence="4 5">DSM 18448</strain>
    </source>
</reference>
<dbReference type="InterPro" id="IPR042001">
    <property type="entry name" value="Sortase_F"/>
</dbReference>
<dbReference type="RefSeq" id="WP_179788909.1">
    <property type="nucleotide sequence ID" value="NZ_BAAARR010000023.1"/>
</dbReference>
<keyword evidence="3" id="KW-0812">Transmembrane</keyword>
<sequence length="253" mass="26749">MVERRQAGGGQRRGALAVAVVLALVGVALLGYAWWRQEPAPPAPARAAGIHEPAPTRTAQPTHEAGPSHRSGPSRKAGQPPSTRARSGDSYERPTGPILDASAPVRINIPALHVSSAIIRLGLNSDGTMQVPPGPGKAGWYVHGPTPGELGPAVIAAHVTWNRRPDVFFKLGAAKPGDKVKVSRRDGSTAVFEITRVAQYAKKDFPTQAVYGTTDHAALRLITCGGVFDGENNRYLDNVVAYAKLLPGPSIHH</sequence>
<feature type="region of interest" description="Disordered" evidence="2">
    <location>
        <begin position="41"/>
        <end position="99"/>
    </location>
</feature>
<protein>
    <recommendedName>
        <fullName evidence="6">Sortase family protein</fullName>
    </recommendedName>
</protein>
<dbReference type="SUPFAM" id="SSF63817">
    <property type="entry name" value="Sortase"/>
    <property type="match status" value="1"/>
</dbReference>
<dbReference type="EMBL" id="JACBZH010000001">
    <property type="protein sequence ID" value="NYH91312.1"/>
    <property type="molecule type" value="Genomic_DNA"/>
</dbReference>
<keyword evidence="3" id="KW-0472">Membrane</keyword>
<dbReference type="Proteomes" id="UP000579605">
    <property type="component" value="Unassembled WGS sequence"/>
</dbReference>
<evidence type="ECO:0000256" key="3">
    <source>
        <dbReference type="SAM" id="Phobius"/>
    </source>
</evidence>
<keyword evidence="3" id="KW-1133">Transmembrane helix</keyword>
<evidence type="ECO:0000256" key="1">
    <source>
        <dbReference type="ARBA" id="ARBA00022801"/>
    </source>
</evidence>
<gene>
    <name evidence="4" type="ORF">F4554_003950</name>
</gene>
<dbReference type="InterPro" id="IPR005754">
    <property type="entry name" value="Sortase"/>
</dbReference>
<organism evidence="4 5">
    <name type="scientific">Actinopolymorpha rutila</name>
    <dbReference type="NCBI Taxonomy" id="446787"/>
    <lineage>
        <taxon>Bacteria</taxon>
        <taxon>Bacillati</taxon>
        <taxon>Actinomycetota</taxon>
        <taxon>Actinomycetes</taxon>
        <taxon>Propionibacteriales</taxon>
        <taxon>Actinopolymorphaceae</taxon>
        <taxon>Actinopolymorpha</taxon>
    </lineage>
</organism>
<dbReference type="Pfam" id="PF04203">
    <property type="entry name" value="Sortase"/>
    <property type="match status" value="1"/>
</dbReference>
<name>A0A852ZI39_9ACTN</name>